<keyword evidence="8" id="KW-1185">Reference proteome</keyword>
<reference evidence="7 8" key="1">
    <citation type="journal article" date="2019" name="Int. J. Syst. Evol. Microbiol.">
        <title>The Global Catalogue of Microorganisms (GCM) 10K type strain sequencing project: providing services to taxonomists for standard genome sequencing and annotation.</title>
        <authorList>
            <consortium name="The Broad Institute Genomics Platform"/>
            <consortium name="The Broad Institute Genome Sequencing Center for Infectious Disease"/>
            <person name="Wu L."/>
            <person name="Ma J."/>
        </authorList>
    </citation>
    <scope>NUCLEOTIDE SEQUENCE [LARGE SCALE GENOMIC DNA]</scope>
    <source>
        <strain evidence="7 8">JCM 3325</strain>
    </source>
</reference>
<keyword evidence="4" id="KW-0804">Transcription</keyword>
<dbReference type="Gene3D" id="1.10.10.60">
    <property type="entry name" value="Homeodomain-like"/>
    <property type="match status" value="1"/>
</dbReference>
<evidence type="ECO:0000256" key="5">
    <source>
        <dbReference type="PROSITE-ProRule" id="PRU00335"/>
    </source>
</evidence>
<evidence type="ECO:0000259" key="6">
    <source>
        <dbReference type="PROSITE" id="PS50977"/>
    </source>
</evidence>
<sequence>MPRKPPERSYAPEETRRLLVEAALDLFAEKGFSRASMQEVVQRAGVTKGAFYHHFATKDDVLHLIHDEFIDRALESQERALASHDSPTEQLAKMAFHTTMICITYQKHVMVFFRELHVLTGDVRAAILEKRRRSTSLFEDTVRRGIDSGEFDQNLDPTVTTLGLLGMWVWSYQWYRPEGRRTPTEIAEQFAAMTLQSVGATQVPAAVLSN</sequence>
<evidence type="ECO:0000313" key="8">
    <source>
        <dbReference type="Proteomes" id="UP001501231"/>
    </source>
</evidence>
<feature type="DNA-binding region" description="H-T-H motif" evidence="5">
    <location>
        <begin position="36"/>
        <end position="55"/>
    </location>
</feature>
<dbReference type="Proteomes" id="UP001501231">
    <property type="component" value="Unassembled WGS sequence"/>
</dbReference>
<dbReference type="EMBL" id="BAAARW010000021">
    <property type="protein sequence ID" value="GAA2436403.1"/>
    <property type="molecule type" value="Genomic_DNA"/>
</dbReference>
<dbReference type="PRINTS" id="PR00455">
    <property type="entry name" value="HTHTETR"/>
</dbReference>
<keyword evidence="1" id="KW-0678">Repressor</keyword>
<dbReference type="Gene3D" id="1.10.357.10">
    <property type="entry name" value="Tetracycline Repressor, domain 2"/>
    <property type="match status" value="1"/>
</dbReference>
<keyword evidence="2" id="KW-0805">Transcription regulation</keyword>
<dbReference type="Pfam" id="PF17932">
    <property type="entry name" value="TetR_C_24"/>
    <property type="match status" value="1"/>
</dbReference>
<evidence type="ECO:0000256" key="3">
    <source>
        <dbReference type="ARBA" id="ARBA00023125"/>
    </source>
</evidence>
<dbReference type="PROSITE" id="PS01081">
    <property type="entry name" value="HTH_TETR_1"/>
    <property type="match status" value="1"/>
</dbReference>
<keyword evidence="3 5" id="KW-0238">DNA-binding</keyword>
<dbReference type="PANTHER" id="PTHR30055">
    <property type="entry name" value="HTH-TYPE TRANSCRIPTIONAL REGULATOR RUTR"/>
    <property type="match status" value="1"/>
</dbReference>
<dbReference type="InterPro" id="IPR041490">
    <property type="entry name" value="KstR2_TetR_C"/>
</dbReference>
<organism evidence="7 8">
    <name type="scientific">Actinomadura vinacea</name>
    <dbReference type="NCBI Taxonomy" id="115336"/>
    <lineage>
        <taxon>Bacteria</taxon>
        <taxon>Bacillati</taxon>
        <taxon>Actinomycetota</taxon>
        <taxon>Actinomycetes</taxon>
        <taxon>Streptosporangiales</taxon>
        <taxon>Thermomonosporaceae</taxon>
        <taxon>Actinomadura</taxon>
    </lineage>
</organism>
<name>A0ABN3JSA3_9ACTN</name>
<dbReference type="InterPro" id="IPR009057">
    <property type="entry name" value="Homeodomain-like_sf"/>
</dbReference>
<comment type="caution">
    <text evidence="7">The sequence shown here is derived from an EMBL/GenBank/DDBJ whole genome shotgun (WGS) entry which is preliminary data.</text>
</comment>
<dbReference type="Pfam" id="PF00440">
    <property type="entry name" value="TetR_N"/>
    <property type="match status" value="1"/>
</dbReference>
<evidence type="ECO:0000256" key="4">
    <source>
        <dbReference type="ARBA" id="ARBA00023163"/>
    </source>
</evidence>
<dbReference type="SUPFAM" id="SSF46689">
    <property type="entry name" value="Homeodomain-like"/>
    <property type="match status" value="1"/>
</dbReference>
<gene>
    <name evidence="7" type="ORF">GCM10010191_58960</name>
</gene>
<dbReference type="PROSITE" id="PS50977">
    <property type="entry name" value="HTH_TETR_2"/>
    <property type="match status" value="1"/>
</dbReference>
<accession>A0ABN3JSA3</accession>
<protein>
    <submittedName>
        <fullName evidence="7">TetR/AcrR family transcriptional regulator</fullName>
    </submittedName>
</protein>
<dbReference type="InterPro" id="IPR001647">
    <property type="entry name" value="HTH_TetR"/>
</dbReference>
<dbReference type="RefSeq" id="WP_344593288.1">
    <property type="nucleotide sequence ID" value="NZ_BAAARW010000021.1"/>
</dbReference>
<evidence type="ECO:0000256" key="2">
    <source>
        <dbReference type="ARBA" id="ARBA00023015"/>
    </source>
</evidence>
<proteinExistence type="predicted"/>
<dbReference type="InterPro" id="IPR023772">
    <property type="entry name" value="DNA-bd_HTH_TetR-type_CS"/>
</dbReference>
<dbReference type="PANTHER" id="PTHR30055:SF175">
    <property type="entry name" value="HTH-TYPE TRANSCRIPTIONAL REPRESSOR KSTR2"/>
    <property type="match status" value="1"/>
</dbReference>
<dbReference type="InterPro" id="IPR050109">
    <property type="entry name" value="HTH-type_TetR-like_transc_reg"/>
</dbReference>
<evidence type="ECO:0000256" key="1">
    <source>
        <dbReference type="ARBA" id="ARBA00022491"/>
    </source>
</evidence>
<feature type="domain" description="HTH tetR-type" evidence="6">
    <location>
        <begin position="13"/>
        <end position="73"/>
    </location>
</feature>
<evidence type="ECO:0000313" key="7">
    <source>
        <dbReference type="EMBL" id="GAA2436403.1"/>
    </source>
</evidence>
<dbReference type="InterPro" id="IPR036271">
    <property type="entry name" value="Tet_transcr_reg_TetR-rel_C_sf"/>
</dbReference>
<dbReference type="SUPFAM" id="SSF48498">
    <property type="entry name" value="Tetracyclin repressor-like, C-terminal domain"/>
    <property type="match status" value="1"/>
</dbReference>